<gene>
    <name evidence="2" type="ORF">PGLA2088_LOCUS27981</name>
</gene>
<feature type="compositionally biased region" description="Low complexity" evidence="1">
    <location>
        <begin position="519"/>
        <end position="539"/>
    </location>
</feature>
<feature type="compositionally biased region" description="Basic and acidic residues" evidence="1">
    <location>
        <begin position="353"/>
        <end position="376"/>
    </location>
</feature>
<dbReference type="AlphaFoldDB" id="A0A813JZ06"/>
<feature type="region of interest" description="Disordered" evidence="1">
    <location>
        <begin position="795"/>
        <end position="814"/>
    </location>
</feature>
<dbReference type="EMBL" id="CAJNNW010027677">
    <property type="protein sequence ID" value="CAE8692639.1"/>
    <property type="molecule type" value="Genomic_DNA"/>
</dbReference>
<feature type="compositionally biased region" description="Basic and acidic residues" evidence="1">
    <location>
        <begin position="398"/>
        <end position="407"/>
    </location>
</feature>
<organism evidence="2 3">
    <name type="scientific">Polarella glacialis</name>
    <name type="common">Dinoflagellate</name>
    <dbReference type="NCBI Taxonomy" id="89957"/>
    <lineage>
        <taxon>Eukaryota</taxon>
        <taxon>Sar</taxon>
        <taxon>Alveolata</taxon>
        <taxon>Dinophyceae</taxon>
        <taxon>Suessiales</taxon>
        <taxon>Suessiaceae</taxon>
        <taxon>Polarella</taxon>
    </lineage>
</organism>
<evidence type="ECO:0000256" key="1">
    <source>
        <dbReference type="SAM" id="MobiDB-lite"/>
    </source>
</evidence>
<proteinExistence type="predicted"/>
<name>A0A813JZ06_POLGL</name>
<accession>A0A813JZ06</accession>
<sequence>MPSSRDSSRNMAKHSPRSQSTGRRAALDVEVAAVQVNLLTGGQVEIKVPWQSTSSDLQVHLGRSFEGKDGSASCWVYKGNVLDLSSCDYFGGRGIPADCIVYEGLPHRNFDSWTADTGYIRRVEALQRSGIANPSIQALRYSAELHLEPDVGIALIEEPPSRWPSPNAVRYPGVAPGEVQVAGENHVHWLYAHSTVLCRAFVSFEWRKLVLDYRNLCGERDPSGFGVDSGEAFTRSASLGGLRQDLSTISASSTNNSMFPAEIRPWPFGDDSCKEMVAELHRMAQDQPQSAETLYNLGVALLSRDTPSVSDLVRAEAALRQYLLLEPMAEDAKEHLAIARSALARADLLEGAADPRENEHTGLKFDMTAREERQEDRQEEEQEEPQNPDQQQVTIQHGEAEETHRTAVAEVTSIDPAGRPEALDPGSPAKDPAGILEQTKWALAGMADLNPDEKHLSSSPSSSALEFPKSPIKALMQASTHGQEAEQQGQGVDSAEDAAAADAEWAVSLLNGAPPPTTTPTTRTTTNTTTITTTTPAASALPAAALPDNLDVSDPAALQVAPPESPKTSFADLSDLPADCTASAAAECTELPEHAKLGFAGLSDVPLPPRKVLPPPRQPLTPEEWVELRAQRARALQRVWLRTRAAGHLEKIRRLPVILDLSGTGSRKGGENDSDEEADPWRDVPPMGVDIVKAALNVAYSPGEALRHRGQDLFSIVWLLLYFGIRRRSGLPAVRAALEACPIPSLLPLVRRFGYCQRGGHFSQRREALDLEEALLQALSRIRGCELERMQGFYADPTHAPGQDSASEDRAADDADQLEVLDRRARMLESLYSTAPKVWIAKVSVSEDWHPTHGVLSRAPADTVCRGTLFRSRQLGHLMHREGRP</sequence>
<reference evidence="2" key="1">
    <citation type="submission" date="2021-02" db="EMBL/GenBank/DDBJ databases">
        <authorList>
            <person name="Dougan E. K."/>
            <person name="Rhodes N."/>
            <person name="Thang M."/>
            <person name="Chan C."/>
        </authorList>
    </citation>
    <scope>NUCLEOTIDE SEQUENCE</scope>
</reference>
<protein>
    <submittedName>
        <fullName evidence="2">Uncharacterized protein</fullName>
    </submittedName>
</protein>
<feature type="region of interest" description="Disordered" evidence="1">
    <location>
        <begin position="477"/>
        <end position="539"/>
    </location>
</feature>
<feature type="compositionally biased region" description="Acidic residues" evidence="1">
    <location>
        <begin position="377"/>
        <end position="386"/>
    </location>
</feature>
<comment type="caution">
    <text evidence="2">The sequence shown here is derived from an EMBL/GenBank/DDBJ whole genome shotgun (WGS) entry which is preliminary data.</text>
</comment>
<feature type="compositionally biased region" description="Polar residues" evidence="1">
    <location>
        <begin position="477"/>
        <end position="491"/>
    </location>
</feature>
<feature type="region of interest" description="Disordered" evidence="1">
    <location>
        <begin position="351"/>
        <end position="433"/>
    </location>
</feature>
<evidence type="ECO:0000313" key="2">
    <source>
        <dbReference type="EMBL" id="CAE8692639.1"/>
    </source>
</evidence>
<feature type="compositionally biased region" description="Low complexity" evidence="1">
    <location>
        <begin position="497"/>
        <end position="506"/>
    </location>
</feature>
<dbReference type="Proteomes" id="UP000626109">
    <property type="component" value="Unassembled WGS sequence"/>
</dbReference>
<evidence type="ECO:0000313" key="3">
    <source>
        <dbReference type="Proteomes" id="UP000626109"/>
    </source>
</evidence>
<feature type="region of interest" description="Disordered" evidence="1">
    <location>
        <begin position="663"/>
        <end position="682"/>
    </location>
</feature>
<feature type="region of interest" description="Disordered" evidence="1">
    <location>
        <begin position="1"/>
        <end position="24"/>
    </location>
</feature>